<dbReference type="InterPro" id="IPR036388">
    <property type="entry name" value="WH-like_DNA-bd_sf"/>
</dbReference>
<organism evidence="2 3">
    <name type="scientific">Kolteria novifilia</name>
    <dbReference type="NCBI Taxonomy" id="2527975"/>
    <lineage>
        <taxon>Bacteria</taxon>
        <taxon>Pseudomonadati</taxon>
        <taxon>Planctomycetota</taxon>
        <taxon>Planctomycetia</taxon>
        <taxon>Kolteriales</taxon>
        <taxon>Kolteriaceae</taxon>
        <taxon>Kolteria</taxon>
    </lineage>
</organism>
<sequence length="280" mass="31095">MDVFQKQRRVWRSDLPTTEKVVVQVLLHVMGADPSCYPSQQTIARLSGLTRQHANKVLGALRDRGVIIVGDSPKDGRYPTRSYSINWESPILGVGDDDTSAGLGVIVDDDQMSSSTTQQEQGDKIKKNTQEACVGGDSPEAAPQPRTPAHFLNHPTWDEINRIHRETKPAAPTLRLTEDRRDMLDDLVAAHGEEDVLTGWRWMLTSPHARAAYLREKGHSVDTFLRYGTGYIEAAADPTMWVAVVDGGHEPTPTMDVPDIEKTRQLLEKRRRQGIGGAVN</sequence>
<dbReference type="EMBL" id="CP036279">
    <property type="protein sequence ID" value="QDU62846.1"/>
    <property type="molecule type" value="Genomic_DNA"/>
</dbReference>
<name>A0A518B7A7_9BACT</name>
<reference evidence="2 3" key="1">
    <citation type="submission" date="2019-02" db="EMBL/GenBank/DDBJ databases">
        <title>Deep-cultivation of Planctomycetes and their phenomic and genomic characterization uncovers novel biology.</title>
        <authorList>
            <person name="Wiegand S."/>
            <person name="Jogler M."/>
            <person name="Boedeker C."/>
            <person name="Pinto D."/>
            <person name="Vollmers J."/>
            <person name="Rivas-Marin E."/>
            <person name="Kohn T."/>
            <person name="Peeters S.H."/>
            <person name="Heuer A."/>
            <person name="Rast P."/>
            <person name="Oberbeckmann S."/>
            <person name="Bunk B."/>
            <person name="Jeske O."/>
            <person name="Meyerdierks A."/>
            <person name="Storesund J.E."/>
            <person name="Kallscheuer N."/>
            <person name="Luecker S."/>
            <person name="Lage O.M."/>
            <person name="Pohl T."/>
            <person name="Merkel B.J."/>
            <person name="Hornburger P."/>
            <person name="Mueller R.-W."/>
            <person name="Bruemmer F."/>
            <person name="Labrenz M."/>
            <person name="Spormann A.M."/>
            <person name="Op den Camp H."/>
            <person name="Overmann J."/>
            <person name="Amann R."/>
            <person name="Jetten M.S.M."/>
            <person name="Mascher T."/>
            <person name="Medema M.H."/>
            <person name="Devos D.P."/>
            <person name="Kaster A.-K."/>
            <person name="Ovreas L."/>
            <person name="Rohde M."/>
            <person name="Galperin M.Y."/>
            <person name="Jogler C."/>
        </authorList>
    </citation>
    <scope>NUCLEOTIDE SEQUENCE [LARGE SCALE GENOMIC DNA]</scope>
    <source>
        <strain evidence="2 3">Pan216</strain>
    </source>
</reference>
<feature type="domain" description="HTH marR-type" evidence="1">
    <location>
        <begin position="22"/>
        <end position="77"/>
    </location>
</feature>
<protein>
    <recommendedName>
        <fullName evidence="1">HTH marR-type domain-containing protein</fullName>
    </recommendedName>
</protein>
<dbReference type="SUPFAM" id="SSF46785">
    <property type="entry name" value="Winged helix' DNA-binding domain"/>
    <property type="match status" value="1"/>
</dbReference>
<dbReference type="Proteomes" id="UP000317093">
    <property type="component" value="Chromosome"/>
</dbReference>
<gene>
    <name evidence="2" type="ORF">Pan216_37180</name>
</gene>
<proteinExistence type="predicted"/>
<dbReference type="RefSeq" id="WP_419192667.1">
    <property type="nucleotide sequence ID" value="NZ_CP036279.1"/>
</dbReference>
<dbReference type="InterPro" id="IPR036390">
    <property type="entry name" value="WH_DNA-bd_sf"/>
</dbReference>
<dbReference type="KEGG" id="knv:Pan216_37180"/>
<dbReference type="AlphaFoldDB" id="A0A518B7A7"/>
<accession>A0A518B7A7</accession>
<keyword evidence="3" id="KW-1185">Reference proteome</keyword>
<dbReference type="Gene3D" id="1.10.10.10">
    <property type="entry name" value="Winged helix-like DNA-binding domain superfamily/Winged helix DNA-binding domain"/>
    <property type="match status" value="1"/>
</dbReference>
<evidence type="ECO:0000259" key="1">
    <source>
        <dbReference type="Pfam" id="PF12802"/>
    </source>
</evidence>
<dbReference type="Pfam" id="PF12802">
    <property type="entry name" value="MarR_2"/>
    <property type="match status" value="1"/>
</dbReference>
<evidence type="ECO:0000313" key="2">
    <source>
        <dbReference type="EMBL" id="QDU62846.1"/>
    </source>
</evidence>
<evidence type="ECO:0000313" key="3">
    <source>
        <dbReference type="Proteomes" id="UP000317093"/>
    </source>
</evidence>
<dbReference type="InterPro" id="IPR000835">
    <property type="entry name" value="HTH_MarR-typ"/>
</dbReference>
<dbReference type="GO" id="GO:0003700">
    <property type="term" value="F:DNA-binding transcription factor activity"/>
    <property type="evidence" value="ECO:0007669"/>
    <property type="project" value="InterPro"/>
</dbReference>